<dbReference type="InterPro" id="IPR050884">
    <property type="entry name" value="CNP_phosphodiesterase-III"/>
</dbReference>
<dbReference type="InterPro" id="IPR042283">
    <property type="entry name" value="GpdQ_catalytic"/>
</dbReference>
<evidence type="ECO:0000256" key="4">
    <source>
        <dbReference type="ARBA" id="ARBA00025742"/>
    </source>
</evidence>
<keyword evidence="2" id="KW-0378">Hydrolase</keyword>
<sequence>MRIAQLSDMHFVALGERLYDSVDVNACNADIIHQLNHLIDPLDAIVVSGDITNDGTAEQYQAAAKILGYARYPLYLINGNHDKTESFIEYLAPLCAPLESAAQVRYQVDMGKRQLLFIDSTVPGQTYGQLSQSTLDWVAEQLAQTRLPVAIFMHHPPLALNSAHMDPINCRNGTKLLDFAEEFPHLEGIYCGHNHCYTTTVYRNVVVMSAPATSIQIPVYQHDATPYYQFDQPSCLLHSLSGDNRWVSYQHHFQLFQGVRRFPWVNGTGGK</sequence>
<dbReference type="Gene3D" id="3.30.750.180">
    <property type="entry name" value="GpdQ, beta-strand dimerisation domain"/>
    <property type="match status" value="1"/>
</dbReference>
<dbReference type="Pfam" id="PF00149">
    <property type="entry name" value="Metallophos"/>
    <property type="match status" value="1"/>
</dbReference>
<dbReference type="GO" id="GO:0004112">
    <property type="term" value="F:cyclic-nucleotide phosphodiesterase activity"/>
    <property type="evidence" value="ECO:0007669"/>
    <property type="project" value="InterPro"/>
</dbReference>
<evidence type="ECO:0000313" key="6">
    <source>
        <dbReference type="EMBL" id="TCK46448.1"/>
    </source>
</evidence>
<dbReference type="Proteomes" id="UP000295565">
    <property type="component" value="Unassembled WGS sequence"/>
</dbReference>
<proteinExistence type="inferred from homology"/>
<dbReference type="InterPro" id="IPR029052">
    <property type="entry name" value="Metallo-depent_PP-like"/>
</dbReference>
<evidence type="ECO:0000256" key="2">
    <source>
        <dbReference type="ARBA" id="ARBA00022801"/>
    </source>
</evidence>
<dbReference type="InterPro" id="IPR026575">
    <property type="entry name" value="GpdQ/CpdA-like"/>
</dbReference>
<keyword evidence="3" id="KW-0408">Iron</keyword>
<dbReference type="SUPFAM" id="SSF56300">
    <property type="entry name" value="Metallo-dependent phosphatases"/>
    <property type="match status" value="1"/>
</dbReference>
<accession>A0A4V2PNC1</accession>
<dbReference type="InterPro" id="IPR004843">
    <property type="entry name" value="Calcineurin-like_PHP"/>
</dbReference>
<evidence type="ECO:0000259" key="5">
    <source>
        <dbReference type="Pfam" id="PF00149"/>
    </source>
</evidence>
<evidence type="ECO:0000256" key="3">
    <source>
        <dbReference type="ARBA" id="ARBA00023004"/>
    </source>
</evidence>
<dbReference type="PANTHER" id="PTHR42988:SF2">
    <property type="entry name" value="CYCLIC NUCLEOTIDE PHOSPHODIESTERASE CBUA0032-RELATED"/>
    <property type="match status" value="1"/>
</dbReference>
<dbReference type="OrthoDB" id="9784378at2"/>
<evidence type="ECO:0000256" key="1">
    <source>
        <dbReference type="ARBA" id="ARBA00022723"/>
    </source>
</evidence>
<dbReference type="RefSeq" id="WP_131914446.1">
    <property type="nucleotide sequence ID" value="NZ_OU594967.1"/>
</dbReference>
<reference evidence="6 7" key="1">
    <citation type="submission" date="2019-03" db="EMBL/GenBank/DDBJ databases">
        <title>Genomic Encyclopedia of Type Strains, Phase IV (KMG-IV): sequencing the most valuable type-strain genomes for metagenomic binning, comparative biology and taxonomic classification.</title>
        <authorList>
            <person name="Goeker M."/>
        </authorList>
    </citation>
    <scope>NUCLEOTIDE SEQUENCE [LARGE SCALE GENOMIC DNA]</scope>
    <source>
        <strain evidence="6 7">DSM 18577</strain>
    </source>
</reference>
<comment type="caution">
    <text evidence="6">The sequence shown here is derived from an EMBL/GenBank/DDBJ whole genome shotgun (WGS) entry which is preliminary data.</text>
</comment>
<keyword evidence="7" id="KW-1185">Reference proteome</keyword>
<keyword evidence="1" id="KW-0479">Metal-binding</keyword>
<feature type="domain" description="Calcineurin-like phosphoesterase" evidence="5">
    <location>
        <begin position="1"/>
        <end position="197"/>
    </location>
</feature>
<dbReference type="GO" id="GO:0046872">
    <property type="term" value="F:metal ion binding"/>
    <property type="evidence" value="ECO:0007669"/>
    <property type="project" value="UniProtKB-KW"/>
</dbReference>
<comment type="similarity">
    <text evidence="4">Belongs to the cyclic nucleotide phosphodiesterase class-III family.</text>
</comment>
<dbReference type="EMBL" id="SMGD01000019">
    <property type="protein sequence ID" value="TCK46448.1"/>
    <property type="molecule type" value="Genomic_DNA"/>
</dbReference>
<name>A0A4V2PNC1_9GAMM</name>
<dbReference type="Gene3D" id="3.60.21.40">
    <property type="entry name" value="GpdQ, catalytic alpha/beta sandwich domain"/>
    <property type="match status" value="1"/>
</dbReference>
<dbReference type="AlphaFoldDB" id="A0A4V2PNC1"/>
<dbReference type="InterPro" id="IPR042281">
    <property type="entry name" value="GpdQ_beta-strand"/>
</dbReference>
<evidence type="ECO:0000313" key="7">
    <source>
        <dbReference type="Proteomes" id="UP000295565"/>
    </source>
</evidence>
<organism evidence="6 7">
    <name type="scientific">Celerinatantimonas diazotrophica</name>
    <dbReference type="NCBI Taxonomy" id="412034"/>
    <lineage>
        <taxon>Bacteria</taxon>
        <taxon>Pseudomonadati</taxon>
        <taxon>Pseudomonadota</taxon>
        <taxon>Gammaproteobacteria</taxon>
        <taxon>Celerinatantimonadaceae</taxon>
        <taxon>Celerinatantimonas</taxon>
    </lineage>
</organism>
<dbReference type="CDD" id="cd07402">
    <property type="entry name" value="MPP_GpdQ"/>
    <property type="match status" value="1"/>
</dbReference>
<protein>
    <submittedName>
        <fullName evidence="6">3',5'-cyclic AMP phosphodiesterase CpdA</fullName>
    </submittedName>
</protein>
<dbReference type="PANTHER" id="PTHR42988">
    <property type="entry name" value="PHOSPHOHYDROLASE"/>
    <property type="match status" value="1"/>
</dbReference>
<gene>
    <name evidence="6" type="ORF">EV690_3728</name>
</gene>